<dbReference type="PRINTS" id="PR00096">
    <property type="entry name" value="GATASE"/>
</dbReference>
<comment type="pathway">
    <text evidence="8">Pyrimidine metabolism; UMP biosynthesis via de novo pathway; (S)-dihydroorotate from bicarbonate: step 1/3.</text>
</comment>
<dbReference type="NCBIfam" id="NF009475">
    <property type="entry name" value="PRK12838.1"/>
    <property type="match status" value="1"/>
</dbReference>
<keyword evidence="8" id="KW-0665">Pyrimidine biosynthesis</keyword>
<feature type="domain" description="Carbamoyl-phosphate synthase small subunit N-terminal" evidence="9">
    <location>
        <begin position="8"/>
        <end position="145"/>
    </location>
</feature>
<dbReference type="HAMAP" id="MF_01209">
    <property type="entry name" value="CPSase_S_chain"/>
    <property type="match status" value="1"/>
</dbReference>
<dbReference type="InterPro" id="IPR006274">
    <property type="entry name" value="CarbamoylP_synth_ssu"/>
</dbReference>
<dbReference type="OrthoDB" id="7675at2157"/>
<feature type="binding site" evidence="8">
    <location>
        <position position="236"/>
    </location>
    <ligand>
        <name>L-glutamine</name>
        <dbReference type="ChEBI" id="CHEBI:58359"/>
    </ligand>
</feature>
<evidence type="ECO:0000256" key="2">
    <source>
        <dbReference type="ARBA" id="ARBA00007800"/>
    </source>
</evidence>
<feature type="binding site" evidence="8">
    <location>
        <position position="234"/>
    </location>
    <ligand>
        <name>L-glutamine</name>
        <dbReference type="ChEBI" id="CHEBI:58359"/>
    </ligand>
</feature>
<dbReference type="NCBIfam" id="TIGR01368">
    <property type="entry name" value="CPSaseIIsmall"/>
    <property type="match status" value="1"/>
</dbReference>
<evidence type="ECO:0000313" key="10">
    <source>
        <dbReference type="EMBL" id="AEB94405.1"/>
    </source>
</evidence>
<comment type="catalytic activity">
    <reaction evidence="7 8">
        <text>hydrogencarbonate + L-glutamine + 2 ATP + H2O = carbamoyl phosphate + L-glutamate + 2 ADP + phosphate + 2 H(+)</text>
        <dbReference type="Rhea" id="RHEA:18633"/>
        <dbReference type="ChEBI" id="CHEBI:15377"/>
        <dbReference type="ChEBI" id="CHEBI:15378"/>
        <dbReference type="ChEBI" id="CHEBI:17544"/>
        <dbReference type="ChEBI" id="CHEBI:29985"/>
        <dbReference type="ChEBI" id="CHEBI:30616"/>
        <dbReference type="ChEBI" id="CHEBI:43474"/>
        <dbReference type="ChEBI" id="CHEBI:58228"/>
        <dbReference type="ChEBI" id="CHEBI:58359"/>
        <dbReference type="ChEBI" id="CHEBI:456216"/>
        <dbReference type="EC" id="6.3.5.5"/>
    </reaction>
</comment>
<dbReference type="InterPro" id="IPR035686">
    <property type="entry name" value="CPSase_GATase1"/>
</dbReference>
<dbReference type="GO" id="GO:0044205">
    <property type="term" value="P:'de novo' UMP biosynthetic process"/>
    <property type="evidence" value="ECO:0007669"/>
    <property type="project" value="UniProtKB-UniRule"/>
</dbReference>
<dbReference type="Pfam" id="PF00988">
    <property type="entry name" value="CPSase_sm_chain"/>
    <property type="match status" value="1"/>
</dbReference>
<evidence type="ECO:0000259" key="9">
    <source>
        <dbReference type="SMART" id="SM01097"/>
    </source>
</evidence>
<dbReference type="GO" id="GO:0004088">
    <property type="term" value="F:carbamoyl-phosphate synthase (glutamine-hydrolyzing) activity"/>
    <property type="evidence" value="ECO:0007669"/>
    <property type="project" value="UniProtKB-UniRule"/>
</dbReference>
<gene>
    <name evidence="8" type="primary">carA</name>
    <name evidence="10" type="ordered locus">Mcup_0297</name>
</gene>
<dbReference type="UniPathway" id="UPA00068">
    <property type="reaction ID" value="UER00171"/>
</dbReference>
<evidence type="ECO:0000256" key="4">
    <source>
        <dbReference type="ARBA" id="ARBA00022741"/>
    </source>
</evidence>
<name>F4FZ96_METCR</name>
<dbReference type="GO" id="GO:0006541">
    <property type="term" value="P:glutamine metabolic process"/>
    <property type="evidence" value="ECO:0007669"/>
    <property type="project" value="InterPro"/>
</dbReference>
<dbReference type="UniPathway" id="UPA00070">
    <property type="reaction ID" value="UER00115"/>
</dbReference>
<reference evidence="10 11" key="1">
    <citation type="journal article" date="2011" name="J. Bacteriol.">
        <title>Complete genome sequence of Metallosphaera cuprina, a metal sulfide-oxidizing archaeon from a hot spring.</title>
        <authorList>
            <person name="Liu L.J."/>
            <person name="You X.Y."/>
            <person name="Zheng H."/>
            <person name="Wang S."/>
            <person name="Jiang C.Y."/>
            <person name="Liu S.J."/>
        </authorList>
    </citation>
    <scope>NUCLEOTIDE SEQUENCE [LARGE SCALE GENOMIC DNA]</scope>
    <source>
        <strain evidence="10 11">Ar-4</strain>
    </source>
</reference>
<feature type="binding site" evidence="8">
    <location>
        <position position="307"/>
    </location>
    <ligand>
        <name>L-glutamine</name>
        <dbReference type="ChEBI" id="CHEBI:58359"/>
    </ligand>
</feature>
<feature type="region of interest" description="CPSase" evidence="8">
    <location>
        <begin position="1"/>
        <end position="179"/>
    </location>
</feature>
<dbReference type="GO" id="GO:0005524">
    <property type="term" value="F:ATP binding"/>
    <property type="evidence" value="ECO:0007669"/>
    <property type="project" value="UniProtKB-UniRule"/>
</dbReference>
<keyword evidence="11" id="KW-1185">Reference proteome</keyword>
<protein>
    <recommendedName>
        <fullName evidence="8">Carbamoyl phosphate synthase small chain</fullName>
        <ecNumber evidence="8">6.3.5.5</ecNumber>
    </recommendedName>
    <alternativeName>
        <fullName evidence="8">Carbamoyl phosphate synthetase glutamine chain</fullName>
    </alternativeName>
</protein>
<evidence type="ECO:0000256" key="7">
    <source>
        <dbReference type="ARBA" id="ARBA00048816"/>
    </source>
</evidence>
<dbReference type="Pfam" id="PF00117">
    <property type="entry name" value="GATase"/>
    <property type="match status" value="1"/>
</dbReference>
<dbReference type="eggNOG" id="arCOG00064">
    <property type="taxonomic scope" value="Archaea"/>
</dbReference>
<dbReference type="GO" id="GO:0006526">
    <property type="term" value="P:L-arginine biosynthetic process"/>
    <property type="evidence" value="ECO:0007669"/>
    <property type="project" value="UniProtKB-UniRule"/>
</dbReference>
<evidence type="ECO:0000256" key="6">
    <source>
        <dbReference type="ARBA" id="ARBA00022962"/>
    </source>
</evidence>
<dbReference type="InterPro" id="IPR017926">
    <property type="entry name" value="GATASE"/>
</dbReference>
<comment type="similarity">
    <text evidence="2 8">Belongs to the CarA family.</text>
</comment>
<dbReference type="EMBL" id="CP002656">
    <property type="protein sequence ID" value="AEB94405.1"/>
    <property type="molecule type" value="Genomic_DNA"/>
</dbReference>
<comment type="function">
    <text evidence="8">Small subunit of the glutamine-dependent carbamoyl phosphate synthetase (CPSase). CPSase catalyzes the formation of carbamoyl phosphate from the ammonia moiety of glutamine, carbonate, and phosphate donated by ATP, constituting the first step of 2 biosynthetic pathways, one leading to arginine and/or urea and the other to pyrimidine nucleotides. The small subunit (glutamine amidotransferase) binds and cleaves glutamine to supply the large subunit with the substrate ammonia.</text>
</comment>
<keyword evidence="8" id="KW-0028">Amino-acid biosynthesis</keyword>
<evidence type="ECO:0000256" key="1">
    <source>
        <dbReference type="ARBA" id="ARBA00005077"/>
    </source>
</evidence>
<dbReference type="STRING" id="1006006.Mcup_0297"/>
<dbReference type="RefSeq" id="WP_013736903.1">
    <property type="nucleotide sequence ID" value="NC_015435.1"/>
</dbReference>
<feature type="binding site" evidence="8">
    <location>
        <position position="266"/>
    </location>
    <ligand>
        <name>L-glutamine</name>
        <dbReference type="ChEBI" id="CHEBI:58359"/>
    </ligand>
</feature>
<evidence type="ECO:0000256" key="3">
    <source>
        <dbReference type="ARBA" id="ARBA00022598"/>
    </source>
</evidence>
<feature type="active site" evidence="8">
    <location>
        <position position="346"/>
    </location>
</feature>
<dbReference type="Gene3D" id="3.50.30.20">
    <property type="entry name" value="Carbamoyl-phosphate synthase small subunit, N-terminal domain"/>
    <property type="match status" value="1"/>
</dbReference>
<dbReference type="CDD" id="cd01744">
    <property type="entry name" value="GATase1_CPSase"/>
    <property type="match status" value="1"/>
</dbReference>
<evidence type="ECO:0000256" key="5">
    <source>
        <dbReference type="ARBA" id="ARBA00022840"/>
    </source>
</evidence>
<accession>F4FZ96</accession>
<dbReference type="SUPFAM" id="SSF52317">
    <property type="entry name" value="Class I glutamine amidotransferase-like"/>
    <property type="match status" value="1"/>
</dbReference>
<dbReference type="KEGG" id="mcn:Mcup_0297"/>
<dbReference type="InterPro" id="IPR002474">
    <property type="entry name" value="CarbamoylP_synth_ssu_N"/>
</dbReference>
<dbReference type="PANTHER" id="PTHR43418">
    <property type="entry name" value="MULTIFUNCTIONAL TRYPTOPHAN BIOSYNTHESIS PROTEIN-RELATED"/>
    <property type="match status" value="1"/>
</dbReference>
<proteinExistence type="inferred from homology"/>
<keyword evidence="6 8" id="KW-0315">Glutamine amidotransferase</keyword>
<comment type="catalytic activity">
    <reaction evidence="8">
        <text>L-glutamine + H2O = L-glutamate + NH4(+)</text>
        <dbReference type="Rhea" id="RHEA:15889"/>
        <dbReference type="ChEBI" id="CHEBI:15377"/>
        <dbReference type="ChEBI" id="CHEBI:28938"/>
        <dbReference type="ChEBI" id="CHEBI:29985"/>
        <dbReference type="ChEBI" id="CHEBI:58359"/>
    </reaction>
</comment>
<feature type="binding site" evidence="8">
    <location>
        <position position="263"/>
    </location>
    <ligand>
        <name>L-glutamine</name>
        <dbReference type="ChEBI" id="CHEBI:58359"/>
    </ligand>
</feature>
<feature type="binding site" evidence="8">
    <location>
        <position position="304"/>
    </location>
    <ligand>
        <name>L-glutamine</name>
        <dbReference type="ChEBI" id="CHEBI:58359"/>
    </ligand>
</feature>
<keyword evidence="3 8" id="KW-0436">Ligase</keyword>
<keyword evidence="8" id="KW-0055">Arginine biosynthesis</keyword>
<keyword evidence="5 8" id="KW-0067">ATP-binding</keyword>
<dbReference type="PROSITE" id="PS51273">
    <property type="entry name" value="GATASE_TYPE_1"/>
    <property type="match status" value="1"/>
</dbReference>
<feature type="active site" description="Nucleophile" evidence="8">
    <location>
        <position position="262"/>
    </location>
</feature>
<feature type="binding site" evidence="8">
    <location>
        <position position="52"/>
    </location>
    <ligand>
        <name>L-glutamine</name>
        <dbReference type="ChEBI" id="CHEBI:58359"/>
    </ligand>
</feature>
<dbReference type="GeneID" id="10492491"/>
<dbReference type="PANTHER" id="PTHR43418:SF7">
    <property type="entry name" value="CARBAMOYL-PHOSPHATE SYNTHASE SMALL CHAIN"/>
    <property type="match status" value="1"/>
</dbReference>
<dbReference type="InterPro" id="IPR029062">
    <property type="entry name" value="Class_I_gatase-like"/>
</dbReference>
<dbReference type="SUPFAM" id="SSF52021">
    <property type="entry name" value="Carbamoyl phosphate synthetase, small subunit N-terminal domain"/>
    <property type="match status" value="1"/>
</dbReference>
<dbReference type="EC" id="6.3.5.5" evidence="8"/>
<dbReference type="InterPro" id="IPR036480">
    <property type="entry name" value="CarbP_synth_ssu_N_sf"/>
</dbReference>
<dbReference type="PRINTS" id="PR00099">
    <property type="entry name" value="CPSGATASE"/>
</dbReference>
<dbReference type="GO" id="GO:0004359">
    <property type="term" value="F:glutaminase activity"/>
    <property type="evidence" value="ECO:0007669"/>
    <property type="project" value="RHEA"/>
</dbReference>
<evidence type="ECO:0000313" key="11">
    <source>
        <dbReference type="Proteomes" id="UP000007812"/>
    </source>
</evidence>
<feature type="active site" evidence="8">
    <location>
        <position position="348"/>
    </location>
</feature>
<sequence>MTFCKRGTEGLIYLEDGTLLKGCGFGAKGIRQGEVVFTTSMNGYPESMTDPSYRGQILAITHPLVGNYGVPSPIVKNGILQNFESEHIQIEGLVVIEETDPFKWNSSKSLHEWMAEQGVPGVSSVDTRLLVKRVRTLGSMMGVIVSGMEVSDPASYLGKRYDEIDFTYFTSPKSPIIHQNVSGSSLIVLVDCGIKHGILDELYRRGFTIIRLPCKSTAEEIMDYSPKGVVFGNGPGNPNLLEGLARTFASVTEYKIPTLGVCLGHQIATKALGGKVRKMKFGHRAINKPVVDVTSGKCFISTHNHGYGVYKEDVPQDTQVWFINPDDGVVEGLIHKRLPIITTQFHPESRPGPNDTVWVFDRFKKMVIGNEWN</sequence>
<dbReference type="SMART" id="SM01097">
    <property type="entry name" value="CPSase_sm_chain"/>
    <property type="match status" value="1"/>
</dbReference>
<comment type="pathway">
    <text evidence="1 8">Amino-acid biosynthesis; L-arginine biosynthesis; carbamoyl phosphate from bicarbonate: step 1/1.</text>
</comment>
<organism evidence="10 11">
    <name type="scientific">Metallosphaera cuprina (strain Ar-4)</name>
    <dbReference type="NCBI Taxonomy" id="1006006"/>
    <lineage>
        <taxon>Archaea</taxon>
        <taxon>Thermoproteota</taxon>
        <taxon>Thermoprotei</taxon>
        <taxon>Sulfolobales</taxon>
        <taxon>Sulfolobaceae</taxon>
        <taxon>Metallosphaera</taxon>
    </lineage>
</organism>
<feature type="binding site" evidence="8">
    <location>
        <position position="306"/>
    </location>
    <ligand>
        <name>L-glutamine</name>
        <dbReference type="ChEBI" id="CHEBI:58359"/>
    </ligand>
</feature>
<dbReference type="AlphaFoldDB" id="F4FZ96"/>
<dbReference type="Proteomes" id="UP000007812">
    <property type="component" value="Chromosome"/>
</dbReference>
<keyword evidence="4 8" id="KW-0547">Nucleotide-binding</keyword>
<evidence type="ECO:0000256" key="8">
    <source>
        <dbReference type="HAMAP-Rule" id="MF_01209"/>
    </source>
</evidence>
<dbReference type="GO" id="GO:0006207">
    <property type="term" value="P:'de novo' pyrimidine nucleobase biosynthetic process"/>
    <property type="evidence" value="ECO:0007669"/>
    <property type="project" value="InterPro"/>
</dbReference>
<dbReference type="Gene3D" id="3.40.50.880">
    <property type="match status" value="1"/>
</dbReference>
<comment type="subunit">
    <text evidence="8">Composed of two chains; the small (or glutamine) chain promotes the hydrolysis of glutamine to ammonia, which is used by the large (or ammonia) chain to synthesize carbamoyl phosphate. Tetramer of heterodimers (alpha,beta)4.</text>
</comment>
<dbReference type="PATRIC" id="fig|1006006.8.peg.298"/>
<dbReference type="HOGENOM" id="CLU_035901_2_1_2"/>
<dbReference type="InterPro" id="IPR050472">
    <property type="entry name" value="Anth_synth/Amidotransfase"/>
</dbReference>